<name>A0A2T0RII8_9BACT</name>
<dbReference type="Proteomes" id="UP000238375">
    <property type="component" value="Unassembled WGS sequence"/>
</dbReference>
<sequence>MTTHTLLIITGYGSVSPKAWKRGYLDVSESEARRRFLTSHPSARDVSLQAIAFSDELTISSTSLIASASGIVL</sequence>
<keyword evidence="2" id="KW-1185">Reference proteome</keyword>
<proteinExistence type="predicted"/>
<reference evidence="1 2" key="1">
    <citation type="submission" date="2018-03" db="EMBL/GenBank/DDBJ databases">
        <title>Genomic Encyclopedia of Archaeal and Bacterial Type Strains, Phase II (KMG-II): from individual species to whole genera.</title>
        <authorList>
            <person name="Goeker M."/>
        </authorList>
    </citation>
    <scope>NUCLEOTIDE SEQUENCE [LARGE SCALE GENOMIC DNA]</scope>
    <source>
        <strain evidence="1 2">DSM 28354</strain>
    </source>
</reference>
<accession>A0A2T0RII8</accession>
<organism evidence="1 2">
    <name type="scientific">Spirosoma oryzae</name>
    <dbReference type="NCBI Taxonomy" id="1469603"/>
    <lineage>
        <taxon>Bacteria</taxon>
        <taxon>Pseudomonadati</taxon>
        <taxon>Bacteroidota</taxon>
        <taxon>Cytophagia</taxon>
        <taxon>Cytophagales</taxon>
        <taxon>Cytophagaceae</taxon>
        <taxon>Spirosoma</taxon>
    </lineage>
</organism>
<evidence type="ECO:0000313" key="2">
    <source>
        <dbReference type="Proteomes" id="UP000238375"/>
    </source>
</evidence>
<dbReference type="OrthoDB" id="964818at2"/>
<gene>
    <name evidence="1" type="ORF">CLV58_1547</name>
</gene>
<dbReference type="RefSeq" id="WP_106141051.1">
    <property type="nucleotide sequence ID" value="NZ_PVTE01000054.1"/>
</dbReference>
<evidence type="ECO:0000313" key="1">
    <source>
        <dbReference type="EMBL" id="PRY20995.1"/>
    </source>
</evidence>
<dbReference type="EMBL" id="PVTE01000054">
    <property type="protein sequence ID" value="PRY20995.1"/>
    <property type="molecule type" value="Genomic_DNA"/>
</dbReference>
<protein>
    <submittedName>
        <fullName evidence="1">Uncharacterized protein</fullName>
    </submittedName>
</protein>
<comment type="caution">
    <text evidence="1">The sequence shown here is derived from an EMBL/GenBank/DDBJ whole genome shotgun (WGS) entry which is preliminary data.</text>
</comment>
<dbReference type="AlphaFoldDB" id="A0A2T0RII8"/>